<dbReference type="EMBL" id="JASBWU010000011">
    <property type="protein sequence ID" value="KAJ9118336.1"/>
    <property type="molecule type" value="Genomic_DNA"/>
</dbReference>
<dbReference type="Proteomes" id="UP001243375">
    <property type="component" value="Unassembled WGS sequence"/>
</dbReference>
<evidence type="ECO:0000313" key="2">
    <source>
        <dbReference type="Proteomes" id="UP001243375"/>
    </source>
</evidence>
<protein>
    <submittedName>
        <fullName evidence="1">Uncharacterized protein</fullName>
    </submittedName>
</protein>
<organism evidence="1 2">
    <name type="scientific">Naganishia vaughanmartiniae</name>
    <dbReference type="NCBI Taxonomy" id="1424756"/>
    <lineage>
        <taxon>Eukaryota</taxon>
        <taxon>Fungi</taxon>
        <taxon>Dikarya</taxon>
        <taxon>Basidiomycota</taxon>
        <taxon>Agaricomycotina</taxon>
        <taxon>Tremellomycetes</taxon>
        <taxon>Filobasidiales</taxon>
        <taxon>Filobasidiaceae</taxon>
        <taxon>Naganishia</taxon>
    </lineage>
</organism>
<gene>
    <name evidence="1" type="ORF">QFC22_004250</name>
</gene>
<accession>A0ACC2X4I9</accession>
<comment type="caution">
    <text evidence="1">The sequence shown here is derived from an EMBL/GenBank/DDBJ whole genome shotgun (WGS) entry which is preliminary data.</text>
</comment>
<keyword evidence="2" id="KW-1185">Reference proteome</keyword>
<name>A0ACC2X4I9_9TREE</name>
<sequence length="119" mass="13040">MNDTRSQHGTPGPSKTDDDQYYMPLTDLSTRSQPQPRSGNNGTAIPPTSDQIALGCGGFIVPRMPKGEEYDAETEAERQAAWEEYYRLQAAAAGLGMYDGGQDVGYSTVEEWIDTQTQT</sequence>
<proteinExistence type="predicted"/>
<evidence type="ECO:0000313" key="1">
    <source>
        <dbReference type="EMBL" id="KAJ9118336.1"/>
    </source>
</evidence>
<reference evidence="1" key="1">
    <citation type="submission" date="2023-04" db="EMBL/GenBank/DDBJ databases">
        <title>Draft Genome sequencing of Naganishia species isolated from polar environments using Oxford Nanopore Technology.</title>
        <authorList>
            <person name="Leo P."/>
            <person name="Venkateswaran K."/>
        </authorList>
    </citation>
    <scope>NUCLEOTIDE SEQUENCE</scope>
    <source>
        <strain evidence="1">MNA-CCFEE 5425</strain>
    </source>
</reference>